<evidence type="ECO:0000313" key="7">
    <source>
        <dbReference type="EMBL" id="KAK4416958.1"/>
    </source>
</evidence>
<evidence type="ECO:0000259" key="6">
    <source>
        <dbReference type="PROSITE" id="PS50966"/>
    </source>
</evidence>
<evidence type="ECO:0000256" key="5">
    <source>
        <dbReference type="SAM" id="MobiDB-lite"/>
    </source>
</evidence>
<feature type="domain" description="SWIM-type" evidence="6">
    <location>
        <begin position="16"/>
        <end position="48"/>
    </location>
</feature>
<dbReference type="PANTHER" id="PTHR31973:SF187">
    <property type="entry name" value="MUTATOR TRANSPOSASE MUDRA PROTEIN"/>
    <property type="match status" value="1"/>
</dbReference>
<keyword evidence="8" id="KW-1185">Reference proteome</keyword>
<dbReference type="GO" id="GO:0003676">
    <property type="term" value="F:nucleic acid binding"/>
    <property type="evidence" value="ECO:0007669"/>
    <property type="project" value="InterPro"/>
</dbReference>
<sequence>MAGKREYEVNDVNVHYIVNLRKRTCDCKYWEIARIPCRHAALMIAHRREELETYIDVRFSKEKYMRAYGHSIRLIPGPSFCPEKMDVIPTDLKPPAIKRMLGRPKKSTRKESGEALGAVRRANVLKCKICNSIGHNRRTCPNKIKGTKRKILGSSSSQPLPTNRDESVPVSASQPLPRTCSQAEVAQKRRATKNPKPAPKPAATASATHTLRTIASSQPLPSELLLPPSLFRSIGAPSNV</sequence>
<dbReference type="Pfam" id="PF04434">
    <property type="entry name" value="SWIM"/>
    <property type="match status" value="1"/>
</dbReference>
<gene>
    <name evidence="7" type="ORF">Salat_2521300</name>
</gene>
<evidence type="ECO:0000256" key="1">
    <source>
        <dbReference type="ARBA" id="ARBA00022723"/>
    </source>
</evidence>
<dbReference type="InterPro" id="IPR036875">
    <property type="entry name" value="Znf_CCHC_sf"/>
</dbReference>
<dbReference type="AlphaFoldDB" id="A0AAE2CCB9"/>
<dbReference type="Proteomes" id="UP001293254">
    <property type="component" value="Unassembled WGS sequence"/>
</dbReference>
<keyword evidence="3" id="KW-0862">Zinc</keyword>
<feature type="region of interest" description="Disordered" evidence="5">
    <location>
        <begin position="138"/>
        <end position="209"/>
    </location>
</feature>
<feature type="compositionally biased region" description="Polar residues" evidence="5">
    <location>
        <begin position="170"/>
        <end position="184"/>
    </location>
</feature>
<keyword evidence="2 4" id="KW-0863">Zinc-finger</keyword>
<dbReference type="GO" id="GO:0008270">
    <property type="term" value="F:zinc ion binding"/>
    <property type="evidence" value="ECO:0007669"/>
    <property type="project" value="UniProtKB-KW"/>
</dbReference>
<dbReference type="PROSITE" id="PS50966">
    <property type="entry name" value="ZF_SWIM"/>
    <property type="match status" value="1"/>
</dbReference>
<reference evidence="7" key="1">
    <citation type="submission" date="2020-06" db="EMBL/GenBank/DDBJ databases">
        <authorList>
            <person name="Li T."/>
            <person name="Hu X."/>
            <person name="Zhang T."/>
            <person name="Song X."/>
            <person name="Zhang H."/>
            <person name="Dai N."/>
            <person name="Sheng W."/>
            <person name="Hou X."/>
            <person name="Wei L."/>
        </authorList>
    </citation>
    <scope>NUCLEOTIDE SEQUENCE</scope>
    <source>
        <strain evidence="7">3651</strain>
        <tissue evidence="7">Leaf</tissue>
    </source>
</reference>
<dbReference type="PANTHER" id="PTHR31973">
    <property type="entry name" value="POLYPROTEIN, PUTATIVE-RELATED"/>
    <property type="match status" value="1"/>
</dbReference>
<accession>A0AAE2CCB9</accession>
<proteinExistence type="predicted"/>
<reference evidence="7" key="2">
    <citation type="journal article" date="2024" name="Plant">
        <title>Genomic evolution and insights into agronomic trait innovations of Sesamum species.</title>
        <authorList>
            <person name="Miao H."/>
            <person name="Wang L."/>
            <person name="Qu L."/>
            <person name="Liu H."/>
            <person name="Sun Y."/>
            <person name="Le M."/>
            <person name="Wang Q."/>
            <person name="Wei S."/>
            <person name="Zheng Y."/>
            <person name="Lin W."/>
            <person name="Duan Y."/>
            <person name="Cao H."/>
            <person name="Xiong S."/>
            <person name="Wang X."/>
            <person name="Wei L."/>
            <person name="Li C."/>
            <person name="Ma Q."/>
            <person name="Ju M."/>
            <person name="Zhao R."/>
            <person name="Li G."/>
            <person name="Mu C."/>
            <person name="Tian Q."/>
            <person name="Mei H."/>
            <person name="Zhang T."/>
            <person name="Gao T."/>
            <person name="Zhang H."/>
        </authorList>
    </citation>
    <scope>NUCLEOTIDE SEQUENCE</scope>
    <source>
        <strain evidence="7">3651</strain>
    </source>
</reference>
<feature type="compositionally biased region" description="Basic residues" evidence="5">
    <location>
        <begin position="138"/>
        <end position="151"/>
    </location>
</feature>
<dbReference type="InterPro" id="IPR007527">
    <property type="entry name" value="Znf_SWIM"/>
</dbReference>
<evidence type="ECO:0000256" key="2">
    <source>
        <dbReference type="ARBA" id="ARBA00022771"/>
    </source>
</evidence>
<dbReference type="InterPro" id="IPR006564">
    <property type="entry name" value="Znf_PMZ"/>
</dbReference>
<evidence type="ECO:0000256" key="4">
    <source>
        <dbReference type="PROSITE-ProRule" id="PRU00325"/>
    </source>
</evidence>
<comment type="caution">
    <text evidence="7">The sequence shown here is derived from an EMBL/GenBank/DDBJ whole genome shotgun (WGS) entry which is preliminary data.</text>
</comment>
<organism evidence="7 8">
    <name type="scientific">Sesamum alatum</name>
    <dbReference type="NCBI Taxonomy" id="300844"/>
    <lineage>
        <taxon>Eukaryota</taxon>
        <taxon>Viridiplantae</taxon>
        <taxon>Streptophyta</taxon>
        <taxon>Embryophyta</taxon>
        <taxon>Tracheophyta</taxon>
        <taxon>Spermatophyta</taxon>
        <taxon>Magnoliopsida</taxon>
        <taxon>eudicotyledons</taxon>
        <taxon>Gunneridae</taxon>
        <taxon>Pentapetalae</taxon>
        <taxon>asterids</taxon>
        <taxon>lamiids</taxon>
        <taxon>Lamiales</taxon>
        <taxon>Pedaliaceae</taxon>
        <taxon>Sesamum</taxon>
    </lineage>
</organism>
<keyword evidence="1" id="KW-0479">Metal-binding</keyword>
<evidence type="ECO:0000256" key="3">
    <source>
        <dbReference type="ARBA" id="ARBA00022833"/>
    </source>
</evidence>
<dbReference type="SUPFAM" id="SSF57756">
    <property type="entry name" value="Retrovirus zinc finger-like domains"/>
    <property type="match status" value="1"/>
</dbReference>
<evidence type="ECO:0000313" key="8">
    <source>
        <dbReference type="Proteomes" id="UP001293254"/>
    </source>
</evidence>
<dbReference type="SMART" id="SM00575">
    <property type="entry name" value="ZnF_PMZ"/>
    <property type="match status" value="1"/>
</dbReference>
<name>A0AAE2CCB9_9LAMI</name>
<dbReference type="EMBL" id="JACGWO010000010">
    <property type="protein sequence ID" value="KAK4416958.1"/>
    <property type="molecule type" value="Genomic_DNA"/>
</dbReference>
<protein>
    <recommendedName>
        <fullName evidence="6">SWIM-type domain-containing protein</fullName>
    </recommendedName>
</protein>